<protein>
    <submittedName>
        <fullName evidence="1">Substrate-binding periplasmic protein</fullName>
    </submittedName>
</protein>
<sequence length="290" mass="33610">MFQFILSGWLYGASMVGAGDVIRHVPPEDRVDVRKQYFLDVLELALEKSKPAFGDYRLEQSKTQVFQARAFKSLQQGQLDVVWSMTSKSRETMARPIRIPLMKGLLGFRVLIVHKDKAEAFSEVRTLRDLAHFTAIQGHDWPDTRILRHNGLQVVSDSKYLAIFERLDHGRYDYFPRGILEAWEELLSTRHKYLQVEPSLLLVYPAPVYFFVHKNDKRLAERLTLGLNAALNDGSFDSLLLNHPLHRKAFEALKDSPRRVLYLSNPLLSKETPLDREDYWLSVETLLKTQ</sequence>
<dbReference type="EMBL" id="JBHRSZ010000002">
    <property type="protein sequence ID" value="MFC3150145.1"/>
    <property type="molecule type" value="Genomic_DNA"/>
</dbReference>
<evidence type="ECO:0000313" key="1">
    <source>
        <dbReference type="EMBL" id="MFC3150145.1"/>
    </source>
</evidence>
<dbReference type="Proteomes" id="UP001595476">
    <property type="component" value="Unassembled WGS sequence"/>
</dbReference>
<reference evidence="2" key="1">
    <citation type="journal article" date="2019" name="Int. J. Syst. Evol. Microbiol.">
        <title>The Global Catalogue of Microorganisms (GCM) 10K type strain sequencing project: providing services to taxonomists for standard genome sequencing and annotation.</title>
        <authorList>
            <consortium name="The Broad Institute Genomics Platform"/>
            <consortium name="The Broad Institute Genome Sequencing Center for Infectious Disease"/>
            <person name="Wu L."/>
            <person name="Ma J."/>
        </authorList>
    </citation>
    <scope>NUCLEOTIDE SEQUENCE [LARGE SCALE GENOMIC DNA]</scope>
    <source>
        <strain evidence="2">KCTC 52438</strain>
    </source>
</reference>
<dbReference type="SUPFAM" id="SSF53850">
    <property type="entry name" value="Periplasmic binding protein-like II"/>
    <property type="match status" value="1"/>
</dbReference>
<comment type="caution">
    <text evidence="1">The sequence shown here is derived from an EMBL/GenBank/DDBJ whole genome shotgun (WGS) entry which is preliminary data.</text>
</comment>
<evidence type="ECO:0000313" key="2">
    <source>
        <dbReference type="Proteomes" id="UP001595476"/>
    </source>
</evidence>
<accession>A0ABV7HCL4</accession>
<dbReference type="RefSeq" id="WP_386716407.1">
    <property type="nucleotide sequence ID" value="NZ_JBHRSZ010000002.1"/>
</dbReference>
<organism evidence="1 2">
    <name type="scientific">Litoribrevibacter euphylliae</name>
    <dbReference type="NCBI Taxonomy" id="1834034"/>
    <lineage>
        <taxon>Bacteria</taxon>
        <taxon>Pseudomonadati</taxon>
        <taxon>Pseudomonadota</taxon>
        <taxon>Gammaproteobacteria</taxon>
        <taxon>Oceanospirillales</taxon>
        <taxon>Oceanospirillaceae</taxon>
        <taxon>Litoribrevibacter</taxon>
    </lineage>
</organism>
<proteinExistence type="predicted"/>
<keyword evidence="2" id="KW-1185">Reference proteome</keyword>
<gene>
    <name evidence="1" type="ORF">ACFOEK_03835</name>
</gene>
<dbReference type="Gene3D" id="3.40.190.10">
    <property type="entry name" value="Periplasmic binding protein-like II"/>
    <property type="match status" value="2"/>
</dbReference>
<name>A0ABV7HCL4_9GAMM</name>